<name>A0A4V0Z768_9FIRM</name>
<proteinExistence type="inferred from homology"/>
<comment type="similarity">
    <text evidence="1">Belongs to the glycosyl hydrolase 13 family.</text>
</comment>
<dbReference type="Gene3D" id="2.60.40.1180">
    <property type="entry name" value="Golgi alpha-mannosidase II"/>
    <property type="match status" value="1"/>
</dbReference>
<evidence type="ECO:0000256" key="2">
    <source>
        <dbReference type="ARBA" id="ARBA00022801"/>
    </source>
</evidence>
<dbReference type="Proteomes" id="UP000289794">
    <property type="component" value="Chromosome"/>
</dbReference>
<dbReference type="AlphaFoldDB" id="A0A4V0Z768"/>
<protein>
    <submittedName>
        <fullName evidence="5">Neopullulanase 2</fullName>
        <ecNumber evidence="5">3.2.1.135</ecNumber>
    </submittedName>
</protein>
<evidence type="ECO:0000313" key="5">
    <source>
        <dbReference type="EMBL" id="QBE95748.1"/>
    </source>
</evidence>
<dbReference type="InterPro" id="IPR032091">
    <property type="entry name" value="Malt_amylase-like_C"/>
</dbReference>
<dbReference type="Pfam" id="PF00128">
    <property type="entry name" value="Alpha-amylase"/>
    <property type="match status" value="1"/>
</dbReference>
<evidence type="ECO:0000259" key="4">
    <source>
        <dbReference type="SMART" id="SM00642"/>
    </source>
</evidence>
<reference evidence="5 6" key="1">
    <citation type="submission" date="2019-01" db="EMBL/GenBank/DDBJ databases">
        <title>PMF-metabolizing Aryl O-demethylase.</title>
        <authorList>
            <person name="Kim M."/>
        </authorList>
    </citation>
    <scope>NUCLEOTIDE SEQUENCE [LARGE SCALE GENOMIC DNA]</scope>
    <source>
        <strain evidence="5 6">PMF1</strain>
    </source>
</reference>
<keyword evidence="2 5" id="KW-0378">Hydrolase</keyword>
<dbReference type="SMART" id="SM00642">
    <property type="entry name" value="Aamy"/>
    <property type="match status" value="1"/>
</dbReference>
<dbReference type="EMBL" id="CP035945">
    <property type="protein sequence ID" value="QBE95748.1"/>
    <property type="molecule type" value="Genomic_DNA"/>
</dbReference>
<sequence>MAKWYEEAVFYHMYPIGMTGAPRENKDEGVVHRFAELEKWLPHLADIKATAIYIGPLFESTTHGYDTRDYKLVDQRLGDNEDFARFVEKAHQMGIKVVVDGVFNHTGREFFAFRDIQENREGSRYCGWYKGINFGWNNPYNDGFSYEAWRNCFELVNLNLQNPEVKGYLLDVIDFWIDTFDIDGIRLDCADCLDFGFMEDMRRRTGEKKEDFWLMGEVIHGDYSRYIQDGQKMLHSVTNYELHKGIYSGHNDHNYFEIAHTIRREFEENGGIYRGMKLYSFVDNHDVDRIYSKINVKEHIFPIYTLLYTLPGIPSIYYGSEWGIEGSKNNGGDDALRPAVDISEALEEQKDSKIMLWVKTLGEMHEKYKTCLAEGRYRELLLTNRQLAFMRFTEEEGLITAVNNDEEPAQVSIPVPMENKHYVNLLTQEEAEPENGRLNFTIEAAGSVLLEIRNSTEG</sequence>
<dbReference type="CDD" id="cd11353">
    <property type="entry name" value="AmyAc_euk_bac_CMD_like"/>
    <property type="match status" value="1"/>
</dbReference>
<dbReference type="Pfam" id="PF16657">
    <property type="entry name" value="Malt_amylase_C"/>
    <property type="match status" value="1"/>
</dbReference>
<dbReference type="GO" id="GO:0031216">
    <property type="term" value="F:neopullulanase activity"/>
    <property type="evidence" value="ECO:0007669"/>
    <property type="project" value="UniProtKB-EC"/>
</dbReference>
<dbReference type="GO" id="GO:0005975">
    <property type="term" value="P:carbohydrate metabolic process"/>
    <property type="evidence" value="ECO:0007669"/>
    <property type="project" value="InterPro"/>
</dbReference>
<dbReference type="Gene3D" id="3.20.20.80">
    <property type="entry name" value="Glycosidases"/>
    <property type="match status" value="1"/>
</dbReference>
<organism evidence="5 6">
    <name type="scientific">Blautia producta</name>
    <dbReference type="NCBI Taxonomy" id="33035"/>
    <lineage>
        <taxon>Bacteria</taxon>
        <taxon>Bacillati</taxon>
        <taxon>Bacillota</taxon>
        <taxon>Clostridia</taxon>
        <taxon>Lachnospirales</taxon>
        <taxon>Lachnospiraceae</taxon>
        <taxon>Blautia</taxon>
    </lineage>
</organism>
<evidence type="ECO:0000313" key="6">
    <source>
        <dbReference type="Proteomes" id="UP000289794"/>
    </source>
</evidence>
<dbReference type="SUPFAM" id="SSF51011">
    <property type="entry name" value="Glycosyl hydrolase domain"/>
    <property type="match status" value="1"/>
</dbReference>
<dbReference type="RefSeq" id="WP_130180188.1">
    <property type="nucleotide sequence ID" value="NZ_CP035945.1"/>
</dbReference>
<evidence type="ECO:0000256" key="3">
    <source>
        <dbReference type="ARBA" id="ARBA00023295"/>
    </source>
</evidence>
<gene>
    <name evidence="5" type="primary">tvaII</name>
    <name evidence="5" type="ORF">PMF13cell1_01272</name>
</gene>
<dbReference type="KEGG" id="bpro:PMF13cell1_01272"/>
<evidence type="ECO:0000256" key="1">
    <source>
        <dbReference type="ARBA" id="ARBA00008061"/>
    </source>
</evidence>
<keyword evidence="3 5" id="KW-0326">Glycosidase</keyword>
<dbReference type="InterPro" id="IPR013780">
    <property type="entry name" value="Glyco_hydro_b"/>
</dbReference>
<dbReference type="PANTHER" id="PTHR10357">
    <property type="entry name" value="ALPHA-AMYLASE FAMILY MEMBER"/>
    <property type="match status" value="1"/>
</dbReference>
<dbReference type="InterPro" id="IPR006047">
    <property type="entry name" value="GH13_cat_dom"/>
</dbReference>
<dbReference type="InterPro" id="IPR017853">
    <property type="entry name" value="GH"/>
</dbReference>
<feature type="domain" description="Glycosyl hydrolase family 13 catalytic" evidence="4">
    <location>
        <begin position="28"/>
        <end position="365"/>
    </location>
</feature>
<dbReference type="SUPFAM" id="SSF51445">
    <property type="entry name" value="(Trans)glycosidases"/>
    <property type="match status" value="1"/>
</dbReference>
<accession>A0A4V0Z768</accession>
<dbReference type="PANTHER" id="PTHR10357:SF210">
    <property type="entry name" value="MALTODEXTRIN GLUCOSIDASE"/>
    <property type="match status" value="1"/>
</dbReference>
<dbReference type="EC" id="3.2.1.135" evidence="5"/>